<dbReference type="Proteomes" id="UP001219525">
    <property type="component" value="Unassembled WGS sequence"/>
</dbReference>
<evidence type="ECO:0000313" key="2">
    <source>
        <dbReference type="EMBL" id="KAJ7195806.1"/>
    </source>
</evidence>
<keyword evidence="3" id="KW-1185">Reference proteome</keyword>
<dbReference type="EMBL" id="JARJCW010000088">
    <property type="protein sequence ID" value="KAJ7195806.1"/>
    <property type="molecule type" value="Genomic_DNA"/>
</dbReference>
<gene>
    <name evidence="2" type="ORF">GGX14DRAFT_674444</name>
</gene>
<keyword evidence="1" id="KW-1133">Transmembrane helix</keyword>
<keyword evidence="1" id="KW-0812">Transmembrane</keyword>
<evidence type="ECO:0000313" key="3">
    <source>
        <dbReference type="Proteomes" id="UP001219525"/>
    </source>
</evidence>
<organism evidence="2 3">
    <name type="scientific">Mycena pura</name>
    <dbReference type="NCBI Taxonomy" id="153505"/>
    <lineage>
        <taxon>Eukaryota</taxon>
        <taxon>Fungi</taxon>
        <taxon>Dikarya</taxon>
        <taxon>Basidiomycota</taxon>
        <taxon>Agaricomycotina</taxon>
        <taxon>Agaricomycetes</taxon>
        <taxon>Agaricomycetidae</taxon>
        <taxon>Agaricales</taxon>
        <taxon>Marasmiineae</taxon>
        <taxon>Mycenaceae</taxon>
        <taxon>Mycena</taxon>
    </lineage>
</organism>
<evidence type="ECO:0000256" key="1">
    <source>
        <dbReference type="SAM" id="Phobius"/>
    </source>
</evidence>
<dbReference type="AlphaFoldDB" id="A0AAD6UZA2"/>
<accession>A0AAD6UZA2</accession>
<sequence length="465" mass="50066">MRTSKVSRLFPAGLSVNVSLALIINNNLDLVGKGGGGNNHNNAGGNNNNTSSPLCEPRDAVGETLETSFDDQDGHFSCLYIDVGRYDYSLLCQWEFKPVSKRKCDRWPNSNVVSEFNSRPLTRCLVTANSFRPQESNTSTLAPHAGPSNTRITPGALIAGIAIGLVFSIIAVASVLLLRRRRRRREVGRGQTTAAPRLGSVSPFPLINSATIITARERLEELFAATQQTMADLAGEMSLERKVGLVHGTPTGSTVRAPDTGRDVGVEAQLQAVREQSDMLLTLMSTLGADSDSIRGNREPPPESRAWWARAPWSYIARRAPVAAAGGMQQWAAGTCDEGGNERHTMTQCNADGEQRAASACSDASGGVKPGYFLRRNALEVSTGDINAIQRLAERLGGQTQRAAKERSVSSRSLIYTAAGDWAAERRTCKAGARHDGGVVLKEQRDLNELDGSTAVDPSKSVRCF</sequence>
<name>A0AAD6UZA2_9AGAR</name>
<comment type="caution">
    <text evidence="2">The sequence shown here is derived from an EMBL/GenBank/DDBJ whole genome shotgun (WGS) entry which is preliminary data.</text>
</comment>
<proteinExistence type="predicted"/>
<protein>
    <submittedName>
        <fullName evidence="2">Uncharacterized protein</fullName>
    </submittedName>
</protein>
<reference evidence="2" key="1">
    <citation type="submission" date="2023-03" db="EMBL/GenBank/DDBJ databases">
        <title>Massive genome expansion in bonnet fungi (Mycena s.s.) driven by repeated elements and novel gene families across ecological guilds.</title>
        <authorList>
            <consortium name="Lawrence Berkeley National Laboratory"/>
            <person name="Harder C.B."/>
            <person name="Miyauchi S."/>
            <person name="Viragh M."/>
            <person name="Kuo A."/>
            <person name="Thoen E."/>
            <person name="Andreopoulos B."/>
            <person name="Lu D."/>
            <person name="Skrede I."/>
            <person name="Drula E."/>
            <person name="Henrissat B."/>
            <person name="Morin E."/>
            <person name="Kohler A."/>
            <person name="Barry K."/>
            <person name="LaButti K."/>
            <person name="Morin E."/>
            <person name="Salamov A."/>
            <person name="Lipzen A."/>
            <person name="Mereny Z."/>
            <person name="Hegedus B."/>
            <person name="Baldrian P."/>
            <person name="Stursova M."/>
            <person name="Weitz H."/>
            <person name="Taylor A."/>
            <person name="Grigoriev I.V."/>
            <person name="Nagy L.G."/>
            <person name="Martin F."/>
            <person name="Kauserud H."/>
        </authorList>
    </citation>
    <scope>NUCLEOTIDE SEQUENCE</scope>
    <source>
        <strain evidence="2">9144</strain>
    </source>
</reference>
<keyword evidence="1" id="KW-0472">Membrane</keyword>
<feature type="transmembrane region" description="Helical" evidence="1">
    <location>
        <begin position="156"/>
        <end position="178"/>
    </location>
</feature>